<keyword evidence="2" id="KW-0949">S-adenosyl-L-methionine</keyword>
<geneLocation type="plasmid" evidence="7 8">
    <name>AbAZ39_p5</name>
</geneLocation>
<feature type="domain" description="Radical SAM core" evidence="6">
    <location>
        <begin position="1"/>
        <end position="172"/>
    </location>
</feature>
<evidence type="ECO:0000313" key="8">
    <source>
        <dbReference type="Proteomes" id="UP000027186"/>
    </source>
</evidence>
<dbReference type="InterPro" id="IPR058240">
    <property type="entry name" value="rSAM_sf"/>
</dbReference>
<gene>
    <name evidence="7" type="ORF">ABAZ39_33055</name>
</gene>
<dbReference type="PANTHER" id="PTHR43409:SF16">
    <property type="entry name" value="SLR0320 PROTEIN"/>
    <property type="match status" value="1"/>
</dbReference>
<organism evidence="7 8">
    <name type="scientific">Azospirillum argentinense</name>
    <dbReference type="NCBI Taxonomy" id="2970906"/>
    <lineage>
        <taxon>Bacteria</taxon>
        <taxon>Pseudomonadati</taxon>
        <taxon>Pseudomonadota</taxon>
        <taxon>Alphaproteobacteria</taxon>
        <taxon>Rhodospirillales</taxon>
        <taxon>Azospirillaceae</taxon>
        <taxon>Azospirillum</taxon>
    </lineage>
</organism>
<dbReference type="GO" id="GO:0046872">
    <property type="term" value="F:metal ion binding"/>
    <property type="evidence" value="ECO:0007669"/>
    <property type="project" value="UniProtKB-KW"/>
</dbReference>
<evidence type="ECO:0000259" key="6">
    <source>
        <dbReference type="PROSITE" id="PS51918"/>
    </source>
</evidence>
<dbReference type="KEGG" id="abq:ABAZ39_33055"/>
<dbReference type="PROSITE" id="PS51918">
    <property type="entry name" value="RADICAL_SAM"/>
    <property type="match status" value="1"/>
</dbReference>
<evidence type="ECO:0000256" key="1">
    <source>
        <dbReference type="ARBA" id="ARBA00001966"/>
    </source>
</evidence>
<dbReference type="AlphaFoldDB" id="A0A060DV74"/>
<accession>A0A060DV74</accession>
<evidence type="ECO:0000256" key="4">
    <source>
        <dbReference type="ARBA" id="ARBA00023004"/>
    </source>
</evidence>
<evidence type="ECO:0000256" key="3">
    <source>
        <dbReference type="ARBA" id="ARBA00022723"/>
    </source>
</evidence>
<reference evidence="7 8" key="1">
    <citation type="journal article" date="2014" name="Genome Announc.">
        <title>Complete Genome Sequence of the Model Rhizosphere Strain Azospirillum brasilense Az39, Successfully Applied in Agriculture.</title>
        <authorList>
            <person name="Rivera D."/>
            <person name="Revale S."/>
            <person name="Molina R."/>
            <person name="Gualpa J."/>
            <person name="Puente M."/>
            <person name="Maroniche G."/>
            <person name="Paris G."/>
            <person name="Baker D."/>
            <person name="Clavijo B."/>
            <person name="McLay K."/>
            <person name="Spaepen S."/>
            <person name="Perticari A."/>
            <person name="Vazquez M."/>
            <person name="Wisniewski-Dye F."/>
            <person name="Watkins C."/>
            <person name="Martinez-Abarca F."/>
            <person name="Vanderleyden J."/>
            <person name="Cassan F."/>
        </authorList>
    </citation>
    <scope>NUCLEOTIDE SEQUENCE [LARGE SCALE GENOMIC DNA]</scope>
    <source>
        <strain evidence="7 8">Az39</strain>
        <plasmid evidence="7">AbAZ39_p5</plasmid>
    </source>
</reference>
<dbReference type="Pfam" id="PF04055">
    <property type="entry name" value="Radical_SAM"/>
    <property type="match status" value="1"/>
</dbReference>
<dbReference type="Proteomes" id="UP000027186">
    <property type="component" value="Plasmid AbAZ39_p5"/>
</dbReference>
<evidence type="ECO:0000313" key="7">
    <source>
        <dbReference type="EMBL" id="AIB16667.1"/>
    </source>
</evidence>
<proteinExistence type="predicted"/>
<dbReference type="InterPro" id="IPR051198">
    <property type="entry name" value="BchE-like"/>
</dbReference>
<keyword evidence="4" id="KW-0408">Iron</keyword>
<comment type="cofactor">
    <cofactor evidence="1">
        <name>[4Fe-4S] cluster</name>
        <dbReference type="ChEBI" id="CHEBI:49883"/>
    </cofactor>
</comment>
<dbReference type="InterPro" id="IPR023404">
    <property type="entry name" value="rSAM_horseshoe"/>
</dbReference>
<keyword evidence="3" id="KW-0479">Metal-binding</keyword>
<evidence type="ECO:0000256" key="2">
    <source>
        <dbReference type="ARBA" id="ARBA00022691"/>
    </source>
</evidence>
<protein>
    <recommendedName>
        <fullName evidence="6">Radical SAM core domain-containing protein</fullName>
    </recommendedName>
</protein>
<dbReference type="GO" id="GO:0005829">
    <property type="term" value="C:cytosol"/>
    <property type="evidence" value="ECO:0007669"/>
    <property type="project" value="TreeGrafter"/>
</dbReference>
<dbReference type="PANTHER" id="PTHR43409">
    <property type="entry name" value="ANAEROBIC MAGNESIUM-PROTOPORPHYRIN IX MONOMETHYL ESTER CYCLASE-RELATED"/>
    <property type="match status" value="1"/>
</dbReference>
<name>A0A060DV74_9PROT</name>
<keyword evidence="5" id="KW-0411">Iron-sulfur</keyword>
<dbReference type="InterPro" id="IPR007197">
    <property type="entry name" value="rSAM"/>
</dbReference>
<keyword evidence="7" id="KW-0614">Plasmid</keyword>
<dbReference type="GO" id="GO:0051536">
    <property type="term" value="F:iron-sulfur cluster binding"/>
    <property type="evidence" value="ECO:0007669"/>
    <property type="project" value="UniProtKB-KW"/>
</dbReference>
<dbReference type="GO" id="GO:0003824">
    <property type="term" value="F:catalytic activity"/>
    <property type="evidence" value="ECO:0007669"/>
    <property type="project" value="InterPro"/>
</dbReference>
<dbReference type="EMBL" id="CP007798">
    <property type="protein sequence ID" value="AIB16667.1"/>
    <property type="molecule type" value="Genomic_DNA"/>
</dbReference>
<dbReference type="SUPFAM" id="SSF102114">
    <property type="entry name" value="Radical SAM enzymes"/>
    <property type="match status" value="1"/>
</dbReference>
<evidence type="ECO:0000256" key="5">
    <source>
        <dbReference type="ARBA" id="ARBA00023014"/>
    </source>
</evidence>
<sequence length="336" mass="37664">MQHFHEKYRNNFFIIYDELFSVKESRLREFCDGFKALKLGDVRWTCALRVPDVNPDILAHMKDAGCAVIGFGLESASNTVLHSMRKKITKEQMRRALDLTSTAGIGWNGNFIFGDVCETTETMDETVDFFREYSRNCVNVGYIMPFPSTPIFDEAMRRGLIKSKGLYYSTVNTYAMYNVTKVPSPQYQEKIRAVLDEIRRLYRDGWVRGKVVMTTQPGRLGTDDHQRHAACFLVECSHCGDSHEYMLDVPMNVVDARASDGEARQDLTTLLNQPVDLMCRTCHTRMVTTLAGAEVVDVALPLGSIPLYSDLLALAAEADSREKLPGVSTAATAVGG</sequence>
<dbReference type="Gene3D" id="3.80.30.20">
    <property type="entry name" value="tm_1862 like domain"/>
    <property type="match status" value="1"/>
</dbReference>